<dbReference type="InParanoid" id="A0A0C3FYR0"/>
<name>A0A0C3FYR0_PILCF</name>
<accession>A0A0C3FYR0</accession>
<dbReference type="EMBL" id="KN832975">
    <property type="protein sequence ID" value="KIM89345.1"/>
    <property type="molecule type" value="Genomic_DNA"/>
</dbReference>
<organism evidence="1 2">
    <name type="scientific">Piloderma croceum (strain F 1598)</name>
    <dbReference type="NCBI Taxonomy" id="765440"/>
    <lineage>
        <taxon>Eukaryota</taxon>
        <taxon>Fungi</taxon>
        <taxon>Dikarya</taxon>
        <taxon>Basidiomycota</taxon>
        <taxon>Agaricomycotina</taxon>
        <taxon>Agaricomycetes</taxon>
        <taxon>Agaricomycetidae</taxon>
        <taxon>Atheliales</taxon>
        <taxon>Atheliaceae</taxon>
        <taxon>Piloderma</taxon>
    </lineage>
</organism>
<reference evidence="2" key="2">
    <citation type="submission" date="2015-01" db="EMBL/GenBank/DDBJ databases">
        <title>Evolutionary Origins and Diversification of the Mycorrhizal Mutualists.</title>
        <authorList>
            <consortium name="DOE Joint Genome Institute"/>
            <consortium name="Mycorrhizal Genomics Consortium"/>
            <person name="Kohler A."/>
            <person name="Kuo A."/>
            <person name="Nagy L.G."/>
            <person name="Floudas D."/>
            <person name="Copeland A."/>
            <person name="Barry K.W."/>
            <person name="Cichocki N."/>
            <person name="Veneault-Fourrey C."/>
            <person name="LaButti K."/>
            <person name="Lindquist E.A."/>
            <person name="Lipzen A."/>
            <person name="Lundell T."/>
            <person name="Morin E."/>
            <person name="Murat C."/>
            <person name="Riley R."/>
            <person name="Ohm R."/>
            <person name="Sun H."/>
            <person name="Tunlid A."/>
            <person name="Henrissat B."/>
            <person name="Grigoriev I.V."/>
            <person name="Hibbett D.S."/>
            <person name="Martin F."/>
        </authorList>
    </citation>
    <scope>NUCLEOTIDE SEQUENCE [LARGE SCALE GENOMIC DNA]</scope>
    <source>
        <strain evidence="2">F 1598</strain>
    </source>
</reference>
<dbReference type="AlphaFoldDB" id="A0A0C3FYR0"/>
<dbReference type="HOGENOM" id="CLU_2794803_0_0_1"/>
<gene>
    <name evidence="1" type="ORF">PILCRDRAFT_222000</name>
</gene>
<sequence length="68" mass="7326">MRAEHSCFPPVTGSLLSNFKQLYDVVNSTIEATLSDSSAVVNIRGFTSNGVGVALDFNGTFWSRRGSL</sequence>
<reference evidence="1 2" key="1">
    <citation type="submission" date="2014-04" db="EMBL/GenBank/DDBJ databases">
        <authorList>
            <consortium name="DOE Joint Genome Institute"/>
            <person name="Kuo A."/>
            <person name="Tarkka M."/>
            <person name="Buscot F."/>
            <person name="Kohler A."/>
            <person name="Nagy L.G."/>
            <person name="Floudas D."/>
            <person name="Copeland A."/>
            <person name="Barry K.W."/>
            <person name="Cichocki N."/>
            <person name="Veneault-Fourrey C."/>
            <person name="LaButti K."/>
            <person name="Lindquist E.A."/>
            <person name="Lipzen A."/>
            <person name="Lundell T."/>
            <person name="Morin E."/>
            <person name="Murat C."/>
            <person name="Sun H."/>
            <person name="Tunlid A."/>
            <person name="Henrissat B."/>
            <person name="Grigoriev I.V."/>
            <person name="Hibbett D.S."/>
            <person name="Martin F."/>
            <person name="Nordberg H.P."/>
            <person name="Cantor M.N."/>
            <person name="Hua S.X."/>
        </authorList>
    </citation>
    <scope>NUCLEOTIDE SEQUENCE [LARGE SCALE GENOMIC DNA]</scope>
    <source>
        <strain evidence="1 2">F 1598</strain>
    </source>
</reference>
<keyword evidence="2" id="KW-1185">Reference proteome</keyword>
<evidence type="ECO:0000313" key="1">
    <source>
        <dbReference type="EMBL" id="KIM89345.1"/>
    </source>
</evidence>
<proteinExistence type="predicted"/>
<dbReference type="Proteomes" id="UP000054166">
    <property type="component" value="Unassembled WGS sequence"/>
</dbReference>
<evidence type="ECO:0000313" key="2">
    <source>
        <dbReference type="Proteomes" id="UP000054166"/>
    </source>
</evidence>
<protein>
    <submittedName>
        <fullName evidence="1">Uncharacterized protein</fullName>
    </submittedName>
</protein>